<dbReference type="Gene3D" id="3.40.50.720">
    <property type="entry name" value="NAD(P)-binding Rossmann-like Domain"/>
    <property type="match status" value="1"/>
</dbReference>
<feature type="domain" description="NAD-dependent epimerase/dehydratase" evidence="1">
    <location>
        <begin position="11"/>
        <end position="74"/>
    </location>
</feature>
<dbReference type="InterPro" id="IPR036291">
    <property type="entry name" value="NAD(P)-bd_dom_sf"/>
</dbReference>
<feature type="non-terminal residue" evidence="2">
    <location>
        <position position="75"/>
    </location>
</feature>
<reference evidence="2" key="1">
    <citation type="submission" date="2018-05" db="EMBL/GenBank/DDBJ databases">
        <authorList>
            <person name="Lanie J.A."/>
            <person name="Ng W.-L."/>
            <person name="Kazmierczak K.M."/>
            <person name="Andrzejewski T.M."/>
            <person name="Davidsen T.M."/>
            <person name="Wayne K.J."/>
            <person name="Tettelin H."/>
            <person name="Glass J.I."/>
            <person name="Rusch D."/>
            <person name="Podicherti R."/>
            <person name="Tsui H.-C.T."/>
            <person name="Winkler M.E."/>
        </authorList>
    </citation>
    <scope>NUCLEOTIDE SEQUENCE</scope>
</reference>
<accession>A0A383AJ01</accession>
<dbReference type="SUPFAM" id="SSF51735">
    <property type="entry name" value="NAD(P)-binding Rossmann-fold domains"/>
    <property type="match status" value="1"/>
</dbReference>
<evidence type="ECO:0000259" key="1">
    <source>
        <dbReference type="Pfam" id="PF01370"/>
    </source>
</evidence>
<protein>
    <recommendedName>
        <fullName evidence="1">NAD-dependent epimerase/dehydratase domain-containing protein</fullName>
    </recommendedName>
</protein>
<gene>
    <name evidence="2" type="ORF">METZ01_LOCUS460384</name>
</gene>
<name>A0A383AJ01_9ZZZZ</name>
<evidence type="ECO:0000313" key="2">
    <source>
        <dbReference type="EMBL" id="SVE07530.1"/>
    </source>
</evidence>
<organism evidence="2">
    <name type="scientific">marine metagenome</name>
    <dbReference type="NCBI Taxonomy" id="408172"/>
    <lineage>
        <taxon>unclassified sequences</taxon>
        <taxon>metagenomes</taxon>
        <taxon>ecological metagenomes</taxon>
    </lineage>
</organism>
<dbReference type="Pfam" id="PF01370">
    <property type="entry name" value="Epimerase"/>
    <property type="match status" value="1"/>
</dbReference>
<dbReference type="AlphaFoldDB" id="A0A383AJ01"/>
<sequence>MFKNIYQDKRVLITGHTGFKGSWLCAWLLDLGAKVAGYSVDVPTKPSHFEALALANRIEHFQGDVRNKDSLRQTV</sequence>
<dbReference type="EMBL" id="UINC01192404">
    <property type="protein sequence ID" value="SVE07530.1"/>
    <property type="molecule type" value="Genomic_DNA"/>
</dbReference>
<dbReference type="InterPro" id="IPR001509">
    <property type="entry name" value="Epimerase_deHydtase"/>
</dbReference>
<proteinExistence type="predicted"/>